<feature type="transmembrane region" description="Helical" evidence="1">
    <location>
        <begin position="12"/>
        <end position="31"/>
    </location>
</feature>
<dbReference type="EMBL" id="JABFTP020000185">
    <property type="protein sequence ID" value="KAL3287527.1"/>
    <property type="molecule type" value="Genomic_DNA"/>
</dbReference>
<evidence type="ECO:0000256" key="1">
    <source>
        <dbReference type="SAM" id="Phobius"/>
    </source>
</evidence>
<keyword evidence="1" id="KW-1133">Transmembrane helix</keyword>
<keyword evidence="1" id="KW-0812">Transmembrane</keyword>
<feature type="transmembrane region" description="Helical" evidence="1">
    <location>
        <begin position="71"/>
        <end position="94"/>
    </location>
</feature>
<protein>
    <submittedName>
        <fullName evidence="2">Uncharacterized protein</fullName>
    </submittedName>
</protein>
<organism evidence="2 3">
    <name type="scientific">Cryptolaemus montrouzieri</name>
    <dbReference type="NCBI Taxonomy" id="559131"/>
    <lineage>
        <taxon>Eukaryota</taxon>
        <taxon>Metazoa</taxon>
        <taxon>Ecdysozoa</taxon>
        <taxon>Arthropoda</taxon>
        <taxon>Hexapoda</taxon>
        <taxon>Insecta</taxon>
        <taxon>Pterygota</taxon>
        <taxon>Neoptera</taxon>
        <taxon>Endopterygota</taxon>
        <taxon>Coleoptera</taxon>
        <taxon>Polyphaga</taxon>
        <taxon>Cucujiformia</taxon>
        <taxon>Coccinelloidea</taxon>
        <taxon>Coccinellidae</taxon>
        <taxon>Scymninae</taxon>
        <taxon>Scymnini</taxon>
        <taxon>Cryptolaemus</taxon>
    </lineage>
</organism>
<evidence type="ECO:0000313" key="2">
    <source>
        <dbReference type="EMBL" id="KAL3287527.1"/>
    </source>
</evidence>
<accession>A0ABD2P944</accession>
<gene>
    <name evidence="2" type="ORF">HHI36_001996</name>
</gene>
<sequence>MEKFCWCISLEIGAVISALCFLILALAEMFLQKFMDLIEVENAVVILHAFIFMAGALMLLVGVTVVDMVCIFLFIIFGFGAILAKIAVVVIFMIGDKRENQEKIWVAAYSFVLFVFHVYVMLVAYSLGKRIWQKHHHHVRLSVRLHRWGHHRHHPILGA</sequence>
<feature type="transmembrane region" description="Helical" evidence="1">
    <location>
        <begin position="106"/>
        <end position="127"/>
    </location>
</feature>
<proteinExistence type="predicted"/>
<evidence type="ECO:0000313" key="3">
    <source>
        <dbReference type="Proteomes" id="UP001516400"/>
    </source>
</evidence>
<comment type="caution">
    <text evidence="2">The sequence shown here is derived from an EMBL/GenBank/DDBJ whole genome shotgun (WGS) entry which is preliminary data.</text>
</comment>
<name>A0ABD2P944_9CUCU</name>
<dbReference type="Proteomes" id="UP001516400">
    <property type="component" value="Unassembled WGS sequence"/>
</dbReference>
<keyword evidence="3" id="KW-1185">Reference proteome</keyword>
<keyword evidence="1" id="KW-0472">Membrane</keyword>
<reference evidence="2 3" key="1">
    <citation type="journal article" date="2021" name="BMC Biol.">
        <title>Horizontally acquired antibacterial genes associated with adaptive radiation of ladybird beetles.</title>
        <authorList>
            <person name="Li H.S."/>
            <person name="Tang X.F."/>
            <person name="Huang Y.H."/>
            <person name="Xu Z.Y."/>
            <person name="Chen M.L."/>
            <person name="Du X.Y."/>
            <person name="Qiu B.Y."/>
            <person name="Chen P.T."/>
            <person name="Zhang W."/>
            <person name="Slipinski A."/>
            <person name="Escalona H.E."/>
            <person name="Waterhouse R.M."/>
            <person name="Zwick A."/>
            <person name="Pang H."/>
        </authorList>
    </citation>
    <scope>NUCLEOTIDE SEQUENCE [LARGE SCALE GENOMIC DNA]</scope>
    <source>
        <strain evidence="2">SYSU2018</strain>
    </source>
</reference>
<feature type="transmembrane region" description="Helical" evidence="1">
    <location>
        <begin position="43"/>
        <end position="65"/>
    </location>
</feature>
<dbReference type="AlphaFoldDB" id="A0ABD2P944"/>